<keyword evidence="1" id="KW-0812">Transmembrane</keyword>
<keyword evidence="1" id="KW-0472">Membrane</keyword>
<dbReference type="AlphaFoldDB" id="A0A850R846"/>
<name>A0A850R846_9LACO</name>
<keyword evidence="1" id="KW-1133">Transmembrane helix</keyword>
<dbReference type="GO" id="GO:0016020">
    <property type="term" value="C:membrane"/>
    <property type="evidence" value="ECO:0007669"/>
    <property type="project" value="InterPro"/>
</dbReference>
<keyword evidence="3" id="KW-1185">Reference proteome</keyword>
<dbReference type="Proteomes" id="UP000563523">
    <property type="component" value="Unassembled WGS sequence"/>
</dbReference>
<dbReference type="PIRSF" id="PIRSF037259">
    <property type="entry name" value="EcsB_ABC"/>
    <property type="match status" value="1"/>
</dbReference>
<evidence type="ECO:0000313" key="2">
    <source>
        <dbReference type="EMBL" id="NVY96882.1"/>
    </source>
</evidence>
<sequence>MIKQLWQKRLTTHLRTQSKYLRLVFNEYFLLALIFLIGAIGYWYAQGLQQIKPHTWWCLPLALLILALVVGCFSLVTLIEAADLTFLLAQEKQFRSYLKQARNYSLILPTGALILSCFFVTPLLALGGQFTPGKVVCLALGLLVCEAAILTNAISACYGSQAWGLIIEKWLGLVIFLGVSAYCSVILGLVGTILWLIGSEKRRRRASQQVLQWQYLLNQENQRSYRVKRFYNLFTDVPDLNSKVVRRSWLDWCLKPIKLKSENTYLYLLARGFLRNSEYSNLYARLLVIELCLAAAMHNALFLSLIMSLFLYLVEFQLVPLYRHYDHHPLLQIYPLTSGQKKVNFQKLLTNLLTVQWLLGGIVVVIFQNSLSAIGLPLVISGIVGIILVMWVLPRQLQKLKHS</sequence>
<reference evidence="2 3" key="1">
    <citation type="submission" date="2020-06" db="EMBL/GenBank/DDBJ databases">
        <authorList>
            <person name="Kang J."/>
        </authorList>
    </citation>
    <scope>NUCLEOTIDE SEQUENCE [LARGE SCALE GENOMIC DNA]</scope>
    <source>
        <strain evidence="2 3">DCY120</strain>
    </source>
</reference>
<proteinExistence type="predicted"/>
<feature type="transmembrane region" description="Helical" evidence="1">
    <location>
        <begin position="103"/>
        <end position="126"/>
    </location>
</feature>
<feature type="transmembrane region" description="Helical" evidence="1">
    <location>
        <begin position="170"/>
        <end position="197"/>
    </location>
</feature>
<feature type="transmembrane region" description="Helical" evidence="1">
    <location>
        <begin position="282"/>
        <end position="314"/>
    </location>
</feature>
<feature type="transmembrane region" description="Helical" evidence="1">
    <location>
        <begin position="138"/>
        <end position="158"/>
    </location>
</feature>
<feature type="transmembrane region" description="Helical" evidence="1">
    <location>
        <begin position="57"/>
        <end position="82"/>
    </location>
</feature>
<dbReference type="EMBL" id="JABZEC010000006">
    <property type="protein sequence ID" value="NVY96882.1"/>
    <property type="molecule type" value="Genomic_DNA"/>
</dbReference>
<comment type="caution">
    <text evidence="2">The sequence shown here is derived from an EMBL/GenBank/DDBJ whole genome shotgun (WGS) entry which is preliminary data.</text>
</comment>
<evidence type="ECO:0000313" key="3">
    <source>
        <dbReference type="Proteomes" id="UP000563523"/>
    </source>
</evidence>
<feature type="transmembrane region" description="Helical" evidence="1">
    <location>
        <begin position="20"/>
        <end position="45"/>
    </location>
</feature>
<organism evidence="2 3">
    <name type="scientific">Bombilactobacillus apium</name>
    <dbReference type="NCBI Taxonomy" id="2675299"/>
    <lineage>
        <taxon>Bacteria</taxon>
        <taxon>Bacillati</taxon>
        <taxon>Bacillota</taxon>
        <taxon>Bacilli</taxon>
        <taxon>Lactobacillales</taxon>
        <taxon>Lactobacillaceae</taxon>
        <taxon>Bombilactobacillus</taxon>
    </lineage>
</organism>
<feature type="transmembrane region" description="Helical" evidence="1">
    <location>
        <begin position="348"/>
        <end position="367"/>
    </location>
</feature>
<dbReference type="Pfam" id="PF05975">
    <property type="entry name" value="EcsB"/>
    <property type="match status" value="1"/>
</dbReference>
<protein>
    <submittedName>
        <fullName evidence="2">ABC transporter permease</fullName>
    </submittedName>
</protein>
<gene>
    <name evidence="2" type="ORF">HU830_06930</name>
</gene>
<dbReference type="InterPro" id="IPR010288">
    <property type="entry name" value="EcsB_ABC"/>
</dbReference>
<accession>A0A850R846</accession>
<evidence type="ECO:0000256" key="1">
    <source>
        <dbReference type="SAM" id="Phobius"/>
    </source>
</evidence>
<feature type="transmembrane region" description="Helical" evidence="1">
    <location>
        <begin position="373"/>
        <end position="393"/>
    </location>
</feature>
<dbReference type="RefSeq" id="WP_176943044.1">
    <property type="nucleotide sequence ID" value="NZ_JABZEC010000006.1"/>
</dbReference>